<dbReference type="Proteomes" id="UP001162780">
    <property type="component" value="Chromosome"/>
</dbReference>
<evidence type="ECO:0000313" key="2">
    <source>
        <dbReference type="Proteomes" id="UP001162780"/>
    </source>
</evidence>
<sequence length="69" mass="8156">METFNEINDMYVERFAFIETLSREFVDKTGCGIYVFLSPLDIDQLFENFLHLGMPIRMFARQCIRNVLG</sequence>
<gene>
    <name evidence="1" type="ORF">NM686_009645</name>
</gene>
<accession>A0ABY7GQI1</accession>
<dbReference type="EMBL" id="CP113517">
    <property type="protein sequence ID" value="WAR46755.1"/>
    <property type="molecule type" value="Genomic_DNA"/>
</dbReference>
<keyword evidence="2" id="KW-1185">Reference proteome</keyword>
<evidence type="ECO:0000313" key="1">
    <source>
        <dbReference type="EMBL" id="WAR46755.1"/>
    </source>
</evidence>
<dbReference type="RefSeq" id="WP_255187666.1">
    <property type="nucleotide sequence ID" value="NZ_CP113517.1"/>
</dbReference>
<proteinExistence type="predicted"/>
<name>A0ABY7GQI1_9GAMM</name>
<organism evidence="1 2">
    <name type="scientific">Methylomonas rapida</name>
    <dbReference type="NCBI Taxonomy" id="2963939"/>
    <lineage>
        <taxon>Bacteria</taxon>
        <taxon>Pseudomonadati</taxon>
        <taxon>Pseudomonadota</taxon>
        <taxon>Gammaproteobacteria</taxon>
        <taxon>Methylococcales</taxon>
        <taxon>Methylococcaceae</taxon>
        <taxon>Methylomonas</taxon>
    </lineage>
</organism>
<reference evidence="1" key="1">
    <citation type="submission" date="2022-11" db="EMBL/GenBank/DDBJ databases">
        <title>Methylomonas rapida sp. nov., Carotenoid-Producing Obligate Methanotrophs with High Growth Characteristics and Biotechnological Potential.</title>
        <authorList>
            <person name="Tikhonova E.N."/>
            <person name="Suleimanov R.Z."/>
            <person name="Miroshnikov K."/>
            <person name="Oshkin I.Y."/>
            <person name="Belova S.E."/>
            <person name="Danilova O.V."/>
            <person name="Ashikhmin A."/>
            <person name="Konopkin A."/>
            <person name="But S.Y."/>
            <person name="Khmelenina V.N."/>
            <person name="Kuznetsov N."/>
            <person name="Pimenov N.V."/>
            <person name="Dedysh S.N."/>
        </authorList>
    </citation>
    <scope>NUCLEOTIDE SEQUENCE</scope>
    <source>
        <strain evidence="1">MP1</strain>
    </source>
</reference>
<protein>
    <submittedName>
        <fullName evidence="1">Uncharacterized protein</fullName>
    </submittedName>
</protein>